<feature type="signal peptide" evidence="2">
    <location>
        <begin position="1"/>
        <end position="25"/>
    </location>
</feature>
<evidence type="ECO:0000256" key="2">
    <source>
        <dbReference type="SAM" id="SignalP"/>
    </source>
</evidence>
<keyword evidence="2" id="KW-0732">Signal</keyword>
<proteinExistence type="predicted"/>
<feature type="chain" id="PRO_5040902653" evidence="2">
    <location>
        <begin position="26"/>
        <end position="206"/>
    </location>
</feature>
<dbReference type="RefSeq" id="WP_270044904.1">
    <property type="nucleotide sequence ID" value="NZ_JAPDOD010000050.1"/>
</dbReference>
<dbReference type="Proteomes" id="UP001149140">
    <property type="component" value="Unassembled WGS sequence"/>
</dbReference>
<dbReference type="AlphaFoldDB" id="A0A9X3SA55"/>
<name>A0A9X3SA55_9ACTN</name>
<organism evidence="3 4">
    <name type="scientific">Solirubrobacter ginsenosidimutans</name>
    <dbReference type="NCBI Taxonomy" id="490573"/>
    <lineage>
        <taxon>Bacteria</taxon>
        <taxon>Bacillati</taxon>
        <taxon>Actinomycetota</taxon>
        <taxon>Thermoleophilia</taxon>
        <taxon>Solirubrobacterales</taxon>
        <taxon>Solirubrobacteraceae</taxon>
        <taxon>Solirubrobacter</taxon>
    </lineage>
</organism>
<feature type="compositionally biased region" description="Low complexity" evidence="1">
    <location>
        <begin position="23"/>
        <end position="33"/>
    </location>
</feature>
<feature type="compositionally biased region" description="Pro residues" evidence="1">
    <location>
        <begin position="34"/>
        <end position="47"/>
    </location>
</feature>
<protein>
    <submittedName>
        <fullName evidence="3">Uncharacterized protein</fullName>
    </submittedName>
</protein>
<feature type="region of interest" description="Disordered" evidence="1">
    <location>
        <begin position="87"/>
        <end position="116"/>
    </location>
</feature>
<accession>A0A9X3SA55</accession>
<keyword evidence="4" id="KW-1185">Reference proteome</keyword>
<reference evidence="3" key="1">
    <citation type="submission" date="2022-10" db="EMBL/GenBank/DDBJ databases">
        <title>The WGS of Solirubrobacter ginsenosidimutans DSM 21036.</title>
        <authorList>
            <person name="Jiang Z."/>
        </authorList>
    </citation>
    <scope>NUCLEOTIDE SEQUENCE</scope>
    <source>
        <strain evidence="3">DSM 21036</strain>
    </source>
</reference>
<sequence>MPVRPWAVATAAAALMVAHTATASATDPVGTDPTPTPTPTTVPPGLPELPDVAGSVIYVVTVTTTVTTTTVTAPITVVAAPITTTVNNATNNTTNNSTSSTTQAPAPAPGAQTERKRGRMEINLRGCQSGAAGDRFARMQTQVRLPRGTQLIVRVNGRQVGVLDLGAGSDATAKPVPLRIRVQRNGMLSIWRPSGRVLTSQGCSAR</sequence>
<comment type="caution">
    <text evidence="3">The sequence shown here is derived from an EMBL/GenBank/DDBJ whole genome shotgun (WGS) entry which is preliminary data.</text>
</comment>
<evidence type="ECO:0000256" key="1">
    <source>
        <dbReference type="SAM" id="MobiDB-lite"/>
    </source>
</evidence>
<feature type="region of interest" description="Disordered" evidence="1">
    <location>
        <begin position="23"/>
        <end position="49"/>
    </location>
</feature>
<dbReference type="EMBL" id="JAPDOD010000050">
    <property type="protein sequence ID" value="MDA0165643.1"/>
    <property type="molecule type" value="Genomic_DNA"/>
</dbReference>
<evidence type="ECO:0000313" key="4">
    <source>
        <dbReference type="Proteomes" id="UP001149140"/>
    </source>
</evidence>
<feature type="compositionally biased region" description="Low complexity" evidence="1">
    <location>
        <begin position="87"/>
        <end position="112"/>
    </location>
</feature>
<gene>
    <name evidence="3" type="ORF">OM076_35580</name>
</gene>
<evidence type="ECO:0000313" key="3">
    <source>
        <dbReference type="EMBL" id="MDA0165643.1"/>
    </source>
</evidence>